<accession>A0A167VJD2</accession>
<proteinExistence type="inferred from homology"/>
<dbReference type="EMBL" id="AZGZ01000032">
    <property type="protein sequence ID" value="KZZ87614.1"/>
    <property type="molecule type" value="Genomic_DNA"/>
</dbReference>
<dbReference type="Pfam" id="PF03676">
    <property type="entry name" value="PHAF1"/>
    <property type="match status" value="2"/>
</dbReference>
<feature type="compositionally biased region" description="Low complexity" evidence="2">
    <location>
        <begin position="223"/>
        <end position="239"/>
    </location>
</feature>
<dbReference type="InterPro" id="IPR005373">
    <property type="entry name" value="PHAF1"/>
</dbReference>
<dbReference type="AlphaFoldDB" id="A0A167VJD2"/>
<evidence type="ECO:0000313" key="3">
    <source>
        <dbReference type="EMBL" id="KZZ87614.1"/>
    </source>
</evidence>
<dbReference type="PANTHER" id="PTHR13465">
    <property type="entry name" value="UPF0183 PROTEIN"/>
    <property type="match status" value="1"/>
</dbReference>
<dbReference type="GO" id="GO:0043001">
    <property type="term" value="P:Golgi to plasma membrane protein transport"/>
    <property type="evidence" value="ECO:0007669"/>
    <property type="project" value="TreeGrafter"/>
</dbReference>
<comment type="similarity">
    <text evidence="1">Belongs to the PHAF1 family.</text>
</comment>
<feature type="region of interest" description="Disordered" evidence="2">
    <location>
        <begin position="223"/>
        <end position="246"/>
    </location>
</feature>
<feature type="region of interest" description="Disordered" evidence="2">
    <location>
        <begin position="525"/>
        <end position="547"/>
    </location>
</feature>
<dbReference type="Proteomes" id="UP000242877">
    <property type="component" value="Unassembled WGS sequence"/>
</dbReference>
<evidence type="ECO:0000256" key="2">
    <source>
        <dbReference type="SAM" id="MobiDB-lite"/>
    </source>
</evidence>
<feature type="compositionally biased region" description="Basic residues" evidence="2">
    <location>
        <begin position="308"/>
        <end position="319"/>
    </location>
</feature>
<dbReference type="GO" id="GO:0005802">
    <property type="term" value="C:trans-Golgi network"/>
    <property type="evidence" value="ECO:0007669"/>
    <property type="project" value="TreeGrafter"/>
</dbReference>
<name>A0A167VJD2_9EURO</name>
<keyword evidence="4" id="KW-1185">Reference proteome</keyword>
<reference evidence="3 4" key="1">
    <citation type="journal article" date="2016" name="Genome Biol. Evol.">
        <title>Divergent and convergent evolution of fungal pathogenicity.</title>
        <authorList>
            <person name="Shang Y."/>
            <person name="Xiao G."/>
            <person name="Zheng P."/>
            <person name="Cen K."/>
            <person name="Zhan S."/>
            <person name="Wang C."/>
        </authorList>
    </citation>
    <scope>NUCLEOTIDE SEQUENCE [LARGE SCALE GENOMIC DNA]</scope>
    <source>
        <strain evidence="3 4">ARSEF 7405</strain>
    </source>
</reference>
<dbReference type="OrthoDB" id="411211at2759"/>
<sequence length="587" mass="63151">MAPSTQQPPPQSPIYPGKSLSFLTLGSSLHNILTRIKALPHIYPSIELTYSPAEPVSKPILITLPDNGVRLRFDGPDQRLRLIEVLEHGFSRMAVTYKGHEVVKPGLGSRQSTNPQGPSFKQVYHRLFGPSYPGEYIPPSPSSSSKTHGTYILSYPGVAFSFPLLHSTWSDTCDFVSLLASSAALPATAMSIFSGLSWAEARAHLYNHPPPLPRSACLLAPGPGSSSTVAGGGTSSPSVHSKQREKDYLADEVEQVIVHGGGKINVIRRSGSSFWIRLSETTPQDLVAELGPPDAIYRRPDRRIAIHKHKSSVRGRSSGRARSESTVTTGTVTTGTSLGSADIGLSSETGTLNSDDKNDADSSDDIDGLASEGKEISEECFYNYFHHGFDIFISYPKISTSPSFTCPSSDDNGSTPTHTPISAVPQSTLTATKILIHGNIPGSYPFNRHRRCQWTLALPSESDQLDSETPYPIISSALRTFFRPYYASPEDEELSQVGMGMNRGWGESSGSSVNLFGDWEDGEGERTVTGVDDGGGGGNGDTNDGKCNKASKTDTHVHVLGNTQLFGFPGLLFEVLKNGAVSCLTVY</sequence>
<dbReference type="PANTHER" id="PTHR13465:SF2">
    <property type="entry name" value="PHAGOSOME ASSEMBLY FACTOR 1"/>
    <property type="match status" value="1"/>
</dbReference>
<protein>
    <submittedName>
        <fullName evidence="3">Uncharacterized protein</fullName>
    </submittedName>
</protein>
<comment type="caution">
    <text evidence="3">The sequence shown here is derived from an EMBL/GenBank/DDBJ whole genome shotgun (WGS) entry which is preliminary data.</text>
</comment>
<evidence type="ECO:0000256" key="1">
    <source>
        <dbReference type="ARBA" id="ARBA00024339"/>
    </source>
</evidence>
<feature type="region of interest" description="Disordered" evidence="2">
    <location>
        <begin position="308"/>
        <end position="369"/>
    </location>
</feature>
<evidence type="ECO:0000313" key="4">
    <source>
        <dbReference type="Proteomes" id="UP000242877"/>
    </source>
</evidence>
<organism evidence="3 4">
    <name type="scientific">Ascosphaera apis ARSEF 7405</name>
    <dbReference type="NCBI Taxonomy" id="392613"/>
    <lineage>
        <taxon>Eukaryota</taxon>
        <taxon>Fungi</taxon>
        <taxon>Dikarya</taxon>
        <taxon>Ascomycota</taxon>
        <taxon>Pezizomycotina</taxon>
        <taxon>Eurotiomycetes</taxon>
        <taxon>Eurotiomycetidae</taxon>
        <taxon>Onygenales</taxon>
        <taxon>Ascosphaeraceae</taxon>
        <taxon>Ascosphaera</taxon>
    </lineage>
</organism>
<dbReference type="VEuPathDB" id="FungiDB:AAP_05525"/>
<gene>
    <name evidence="3" type="ORF">AAP_05525</name>
</gene>
<dbReference type="InterPro" id="IPR039156">
    <property type="entry name" value="PHAF1/BROMI"/>
</dbReference>
<feature type="compositionally biased region" description="Low complexity" evidence="2">
    <location>
        <begin position="320"/>
        <end position="336"/>
    </location>
</feature>